<dbReference type="InterPro" id="IPR041412">
    <property type="entry name" value="Xrn1_helical"/>
</dbReference>
<comment type="similarity">
    <text evidence="4">Belongs to the 5'-3' exonuclease family.</text>
</comment>
<reference evidence="7" key="1">
    <citation type="journal article" date="2020" name="Nature">
        <title>Giant virus diversity and host interactions through global metagenomics.</title>
        <authorList>
            <person name="Schulz F."/>
            <person name="Roux S."/>
            <person name="Paez-Espino D."/>
            <person name="Jungbluth S."/>
            <person name="Walsh D.A."/>
            <person name="Denef V.J."/>
            <person name="McMahon K.D."/>
            <person name="Konstantinidis K.T."/>
            <person name="Eloe-Fadrosh E.A."/>
            <person name="Kyrpides N.C."/>
            <person name="Woyke T."/>
        </authorList>
    </citation>
    <scope>NUCLEOTIDE SEQUENCE</scope>
    <source>
        <strain evidence="7">GVMAG-M-3300020182-84</strain>
    </source>
</reference>
<dbReference type="Pfam" id="PF17846">
    <property type="entry name" value="XRN_M"/>
    <property type="match status" value="2"/>
</dbReference>
<evidence type="ECO:0000259" key="5">
    <source>
        <dbReference type="Pfam" id="PF03159"/>
    </source>
</evidence>
<feature type="domain" description="Xrn1 helical" evidence="6">
    <location>
        <begin position="349"/>
        <end position="415"/>
    </location>
</feature>
<evidence type="ECO:0000256" key="1">
    <source>
        <dbReference type="ARBA" id="ARBA00022722"/>
    </source>
</evidence>
<feature type="domain" description="Xrn1 N-terminal" evidence="5">
    <location>
        <begin position="8"/>
        <end position="186"/>
    </location>
</feature>
<dbReference type="AlphaFoldDB" id="A0A6C0C1W9"/>
<dbReference type="GO" id="GO:0005634">
    <property type="term" value="C:nucleus"/>
    <property type="evidence" value="ECO:0007669"/>
    <property type="project" value="TreeGrafter"/>
</dbReference>
<dbReference type="InterPro" id="IPR004859">
    <property type="entry name" value="Xrn1_N"/>
</dbReference>
<evidence type="ECO:0000313" key="7">
    <source>
        <dbReference type="EMBL" id="QHS98302.1"/>
    </source>
</evidence>
<dbReference type="GO" id="GO:0003723">
    <property type="term" value="F:RNA binding"/>
    <property type="evidence" value="ECO:0007669"/>
    <property type="project" value="TreeGrafter"/>
</dbReference>
<dbReference type="PANTHER" id="PTHR12341:SF7">
    <property type="entry name" value="5'-3' EXORIBONUCLEASE 1"/>
    <property type="match status" value="1"/>
</dbReference>
<organism evidence="7">
    <name type="scientific">viral metagenome</name>
    <dbReference type="NCBI Taxonomy" id="1070528"/>
    <lineage>
        <taxon>unclassified sequences</taxon>
        <taxon>metagenomes</taxon>
        <taxon>organismal metagenomes</taxon>
    </lineage>
</organism>
<proteinExistence type="inferred from homology"/>
<evidence type="ECO:0000256" key="2">
    <source>
        <dbReference type="ARBA" id="ARBA00022801"/>
    </source>
</evidence>
<keyword evidence="3" id="KW-0269">Exonuclease</keyword>
<dbReference type="GO" id="GO:0004534">
    <property type="term" value="F:5'-3' RNA exonuclease activity"/>
    <property type="evidence" value="ECO:0007669"/>
    <property type="project" value="TreeGrafter"/>
</dbReference>
<dbReference type="Gene3D" id="3.40.50.12390">
    <property type="match status" value="1"/>
</dbReference>
<dbReference type="EMBL" id="MN739314">
    <property type="protein sequence ID" value="QHS98302.1"/>
    <property type="molecule type" value="Genomic_DNA"/>
</dbReference>
<dbReference type="Pfam" id="PF03159">
    <property type="entry name" value="XRN_N"/>
    <property type="match status" value="1"/>
</dbReference>
<name>A0A6C0C1W9_9ZZZZ</name>
<protein>
    <recommendedName>
        <fullName evidence="8">Xrn1 N-terminal domain-containing protein</fullName>
    </recommendedName>
</protein>
<dbReference type="PANTHER" id="PTHR12341">
    <property type="entry name" value="5'-&gt;3' EXORIBONUCLEASE"/>
    <property type="match status" value="1"/>
</dbReference>
<dbReference type="InterPro" id="IPR027073">
    <property type="entry name" value="5_3_exoribonuclease"/>
</dbReference>
<accession>A0A6C0C1W9</accession>
<evidence type="ECO:0000256" key="3">
    <source>
        <dbReference type="ARBA" id="ARBA00022839"/>
    </source>
</evidence>
<feature type="domain" description="Xrn1 helical" evidence="6">
    <location>
        <begin position="228"/>
        <end position="314"/>
    </location>
</feature>
<dbReference type="GO" id="GO:0000956">
    <property type="term" value="P:nuclear-transcribed mRNA catabolic process"/>
    <property type="evidence" value="ECO:0007669"/>
    <property type="project" value="TreeGrafter"/>
</dbReference>
<evidence type="ECO:0000259" key="6">
    <source>
        <dbReference type="Pfam" id="PF17846"/>
    </source>
</evidence>
<keyword evidence="1" id="KW-0540">Nuclease</keyword>
<evidence type="ECO:0000256" key="4">
    <source>
        <dbReference type="ARBA" id="ARBA00038299"/>
    </source>
</evidence>
<sequence>MDFFTPSDNKIHALLMDCNSIIYDSLRDMQEEEYKGNIDKELIARTIKKIEDYIYLIKPSKYVYITFDGQAPTAKVKQQRYRRVMSNILTKDKDVYWDKNNITFGTKFMEDLNRQVYYHFRNRQYGMKIFISCSDEFGEGEHKLMDFIRDFNMKNDNVVIYGLDSDLIMLSIFQSHLCKSIYVFREAPQFLKSSIPSSIINKDEIYFVDIKLLMNYIVEEIGDTDIHRAYDYVFFCFFLGNDFLPHIPCLNIRTNGFDILYNIYKKTFSNTDNYLINKDFEIDWNNVKCMFSEIYKIEEKMLVEEYTNRKKFSRYRIDFSCEKGIEDYVQNIPCFFRYSEQYINPCEPYWEARYNKLILKTKDKNEIMNIVNDYKNGLQWVFNYYIKGQCNELWYWKYSQGPLVKNIKNMSNKSVENIICNHPEIVLGNYHLDECENLSWEFKKYLWEGHIVSV</sequence>
<keyword evidence="2" id="KW-0378">Hydrolase</keyword>
<evidence type="ECO:0008006" key="8">
    <source>
        <dbReference type="Google" id="ProtNLM"/>
    </source>
</evidence>